<keyword evidence="2" id="KW-1185">Reference proteome</keyword>
<reference evidence="1 2" key="1">
    <citation type="submission" date="2024-07" db="EMBL/GenBank/DDBJ databases">
        <title>Section-level genome sequencing and comparative genomics of Aspergillus sections Usti and Cavernicolus.</title>
        <authorList>
            <consortium name="Lawrence Berkeley National Laboratory"/>
            <person name="Nybo J.L."/>
            <person name="Vesth T.C."/>
            <person name="Theobald S."/>
            <person name="Frisvad J.C."/>
            <person name="Larsen T.O."/>
            <person name="Kjaerboelling I."/>
            <person name="Rothschild-Mancinelli K."/>
            <person name="Lyhne E.K."/>
            <person name="Kogle M.E."/>
            <person name="Barry K."/>
            <person name="Clum A."/>
            <person name="Na H."/>
            <person name="Ledsgaard L."/>
            <person name="Lin J."/>
            <person name="Lipzen A."/>
            <person name="Kuo A."/>
            <person name="Riley R."/>
            <person name="Mondo S."/>
            <person name="Labutti K."/>
            <person name="Haridas S."/>
            <person name="Pangalinan J."/>
            <person name="Salamov A.A."/>
            <person name="Simmons B.A."/>
            <person name="Magnuson J.K."/>
            <person name="Chen J."/>
            <person name="Drula E."/>
            <person name="Henrissat B."/>
            <person name="Wiebenga A."/>
            <person name="Lubbers R.J."/>
            <person name="Gomes A.C."/>
            <person name="Makela M.R."/>
            <person name="Stajich J."/>
            <person name="Grigoriev I.V."/>
            <person name="Mortensen U.H."/>
            <person name="De Vries R.P."/>
            <person name="Baker S.E."/>
            <person name="Andersen M.R."/>
        </authorList>
    </citation>
    <scope>NUCLEOTIDE SEQUENCE [LARGE SCALE GENOMIC DNA]</scope>
    <source>
        <strain evidence="1 2">CBS 209.92</strain>
    </source>
</reference>
<dbReference type="EMBL" id="JBFTWV010000086">
    <property type="protein sequence ID" value="KAL2788036.1"/>
    <property type="molecule type" value="Genomic_DNA"/>
</dbReference>
<dbReference type="InterPro" id="IPR011009">
    <property type="entry name" value="Kinase-like_dom_sf"/>
</dbReference>
<accession>A0ABR4FXP4</accession>
<evidence type="ECO:0008006" key="3">
    <source>
        <dbReference type="Google" id="ProtNLM"/>
    </source>
</evidence>
<organism evidence="1 2">
    <name type="scientific">Aspergillus keveii</name>
    <dbReference type="NCBI Taxonomy" id="714993"/>
    <lineage>
        <taxon>Eukaryota</taxon>
        <taxon>Fungi</taxon>
        <taxon>Dikarya</taxon>
        <taxon>Ascomycota</taxon>
        <taxon>Pezizomycotina</taxon>
        <taxon>Eurotiomycetes</taxon>
        <taxon>Eurotiomycetidae</taxon>
        <taxon>Eurotiales</taxon>
        <taxon>Aspergillaceae</taxon>
        <taxon>Aspergillus</taxon>
        <taxon>Aspergillus subgen. Nidulantes</taxon>
    </lineage>
</organism>
<name>A0ABR4FXP4_9EURO</name>
<comment type="caution">
    <text evidence="1">The sequence shown here is derived from an EMBL/GenBank/DDBJ whole genome shotgun (WGS) entry which is preliminary data.</text>
</comment>
<dbReference type="Gene3D" id="1.10.510.10">
    <property type="entry name" value="Transferase(Phosphotransferase) domain 1"/>
    <property type="match status" value="1"/>
</dbReference>
<evidence type="ECO:0000313" key="2">
    <source>
        <dbReference type="Proteomes" id="UP001610563"/>
    </source>
</evidence>
<protein>
    <recommendedName>
        <fullName evidence="3">Alpha-galactosidase A</fullName>
    </recommendedName>
</protein>
<gene>
    <name evidence="1" type="ORF">BJX66DRAFT_340652</name>
</gene>
<proteinExistence type="predicted"/>
<dbReference type="SUPFAM" id="SSF56112">
    <property type="entry name" value="Protein kinase-like (PK-like)"/>
    <property type="match status" value="1"/>
</dbReference>
<sequence length="234" mass="26400">MEDSEEQGHPTSTIETNTNVELLNAEVDQNEESFFLVRNCWHHTYVDFEDIVLGKLLKPGLHEVICAQLDTVAMAKFARFELEIQYMMNETRAYEWIMGKGIGPRFLGHLTEGSRVIGFLLERVTDARYADSTDLAACERSLQGLHQLGILHGDVNRFNFLIKGSEAVLIDFDTARKCEDSEALCRKSKLCRPLWRMSLGGEGVQDFASMRHKLLWRTHRGEGGASGGLSVAHI</sequence>
<dbReference type="Proteomes" id="UP001610563">
    <property type="component" value="Unassembled WGS sequence"/>
</dbReference>
<evidence type="ECO:0000313" key="1">
    <source>
        <dbReference type="EMBL" id="KAL2788036.1"/>
    </source>
</evidence>